<dbReference type="InterPro" id="IPR036465">
    <property type="entry name" value="vWFA_dom_sf"/>
</dbReference>
<dbReference type="SUPFAM" id="SSF53300">
    <property type="entry name" value="vWA-like"/>
    <property type="match status" value="1"/>
</dbReference>
<accession>A0A2T7UBW9</accession>
<dbReference type="Proteomes" id="UP000037507">
    <property type="component" value="Unassembled WGS sequence"/>
</dbReference>
<dbReference type="PANTHER" id="PTHR41248">
    <property type="entry name" value="NORD PROTEIN"/>
    <property type="match status" value="1"/>
</dbReference>
<dbReference type="InterPro" id="IPR006538">
    <property type="entry name" value="CobT"/>
</dbReference>
<feature type="compositionally biased region" description="Low complexity" evidence="1">
    <location>
        <begin position="1"/>
        <end position="13"/>
    </location>
</feature>
<dbReference type="Pfam" id="PF06213">
    <property type="entry name" value="CobT"/>
    <property type="match status" value="1"/>
</dbReference>
<dbReference type="PANTHER" id="PTHR41248:SF1">
    <property type="entry name" value="NORD PROTEIN"/>
    <property type="match status" value="1"/>
</dbReference>
<dbReference type="GO" id="GO:0009236">
    <property type="term" value="P:cobalamin biosynthetic process"/>
    <property type="evidence" value="ECO:0007669"/>
    <property type="project" value="InterPro"/>
</dbReference>
<gene>
    <name evidence="3" type="ORF">H663_013655</name>
</gene>
<reference evidence="3" key="1">
    <citation type="submission" date="2017-04" db="EMBL/GenBank/DDBJ databases">
        <title>Unexpected and diverse lifestyles within the genus Limnohabitans.</title>
        <authorList>
            <person name="Kasalicky V."/>
            <person name="Mehrshad M."/>
            <person name="Andrei S.-A."/>
            <person name="Salcher M."/>
            <person name="Kratochvilova H."/>
            <person name="Simek K."/>
            <person name="Ghai R."/>
        </authorList>
    </citation>
    <scope>NUCLEOTIDE SEQUENCE [LARGE SCALE GENOMIC DNA]</scope>
    <source>
        <strain evidence="3">II-D5</strain>
    </source>
</reference>
<feature type="domain" description="Cobalamin biosynthesis protein CobT VWA" evidence="2">
    <location>
        <begin position="377"/>
        <end position="583"/>
    </location>
</feature>
<keyword evidence="4" id="KW-1185">Reference proteome</keyword>
<evidence type="ECO:0000256" key="1">
    <source>
        <dbReference type="SAM" id="MobiDB-lite"/>
    </source>
</evidence>
<dbReference type="OrthoDB" id="6395027at2"/>
<dbReference type="STRING" id="1293045.H663_14220"/>
<comment type="caution">
    <text evidence="3">The sequence shown here is derived from an EMBL/GenBank/DDBJ whole genome shotgun (WGS) entry which is preliminary data.</text>
</comment>
<dbReference type="EMBL" id="LFYT02000018">
    <property type="protein sequence ID" value="PVE42199.1"/>
    <property type="molecule type" value="Genomic_DNA"/>
</dbReference>
<evidence type="ECO:0000259" key="2">
    <source>
        <dbReference type="Pfam" id="PF11775"/>
    </source>
</evidence>
<name>A0A2T7UBW9_9BURK</name>
<dbReference type="Pfam" id="PF11775">
    <property type="entry name" value="CobT_C"/>
    <property type="match status" value="1"/>
</dbReference>
<dbReference type="RefSeq" id="WP_083451251.1">
    <property type="nucleotide sequence ID" value="NZ_LFYT02000018.1"/>
</dbReference>
<organism evidence="3 4">
    <name type="scientific">Limnohabitans planktonicus II-D5</name>
    <dbReference type="NCBI Taxonomy" id="1293045"/>
    <lineage>
        <taxon>Bacteria</taxon>
        <taxon>Pseudomonadati</taxon>
        <taxon>Pseudomonadota</taxon>
        <taxon>Betaproteobacteria</taxon>
        <taxon>Burkholderiales</taxon>
        <taxon>Comamonadaceae</taxon>
        <taxon>Limnohabitans</taxon>
    </lineage>
</organism>
<dbReference type="AlphaFoldDB" id="A0A2T7UBW9"/>
<dbReference type="InterPro" id="IPR025861">
    <property type="entry name" value="CobT_VWA_dom"/>
</dbReference>
<evidence type="ECO:0000313" key="3">
    <source>
        <dbReference type="EMBL" id="PVE42199.1"/>
    </source>
</evidence>
<sequence>MSEPGLAAVLSSGSGAGADQGGPSEQALLRQQHAQDDLCAASARALSAEADLHYRQRRLYRNNLRLPDFAPHLHPVHGQDDWRSFRAASDGAALRLRHSDAALHRALCERQPLMPLERLIVEMLEQIRVESLATELGLPGAAHNLRHRFEVWAVALGQSDLAETVQGLTLLTVALICRSRVLGDAVPEALMDLIESTRFALSEVIGHDVRGLRLTRHDQALYGEHALNIARNVAQHTVAGQAQPTATRINPVQPTRERLSLWIDFEGGEDKDEAIAAPGRSLSPDEVLRGYTVFTTAYDRTAQAADLVRAAERQALRTQLDARIAQQGVALQPLVRQLKALLSPPRWQGQDDGQDEGRIDGSRLSQLVANPLQRLLFVRERQRPVPDAVVCFLIDCSGSMKAQRESIALLVDVMSRALDLAGVPCEVLGFTTGAWSGGRALRDWRRAGQPPEPGRLNERCHIIFKPAEKAWRLARRDMAALLKPELYRECLDGEALLWAEQRLLAQSASRRILLVISDGCPSDSATAQTNEALYLEQHLLAVTERIERSGRIELTALGVGLDMSGYYRHSDMLDLADLQGQRVFTQILGALRPRRR</sequence>
<dbReference type="InterPro" id="IPR051928">
    <property type="entry name" value="NorD/CobT"/>
</dbReference>
<feature type="region of interest" description="Disordered" evidence="1">
    <location>
        <begin position="1"/>
        <end position="23"/>
    </location>
</feature>
<evidence type="ECO:0000313" key="4">
    <source>
        <dbReference type="Proteomes" id="UP000037507"/>
    </source>
</evidence>
<dbReference type="PIRSF" id="PIRSF031715">
    <property type="entry name" value="Cob_chel_CobT"/>
    <property type="match status" value="1"/>
</dbReference>
<proteinExistence type="predicted"/>
<protein>
    <recommendedName>
        <fullName evidence="2">Cobalamin biosynthesis protein CobT VWA domain-containing protein</fullName>
    </recommendedName>
</protein>